<evidence type="ECO:0000313" key="5">
    <source>
        <dbReference type="Proteomes" id="UP001500218"/>
    </source>
</evidence>
<gene>
    <name evidence="4" type="ORF">GCM10009682_07890</name>
</gene>
<dbReference type="Pfam" id="PF10756">
    <property type="entry name" value="bPH_6"/>
    <property type="match status" value="1"/>
</dbReference>
<dbReference type="InterPro" id="IPR019692">
    <property type="entry name" value="CFP-6_PH"/>
</dbReference>
<name>A0ABP4XQ48_9ACTN</name>
<reference evidence="5" key="1">
    <citation type="journal article" date="2019" name="Int. J. Syst. Evol. Microbiol.">
        <title>The Global Catalogue of Microorganisms (GCM) 10K type strain sequencing project: providing services to taxonomists for standard genome sequencing and annotation.</title>
        <authorList>
            <consortium name="The Broad Institute Genomics Platform"/>
            <consortium name="The Broad Institute Genome Sequencing Center for Infectious Disease"/>
            <person name="Wu L."/>
            <person name="Ma J."/>
        </authorList>
    </citation>
    <scope>NUCLEOTIDE SEQUENCE [LARGE SCALE GENOMIC DNA]</scope>
    <source>
        <strain evidence="5">JCM 13250</strain>
    </source>
</reference>
<evidence type="ECO:0000256" key="2">
    <source>
        <dbReference type="SAM" id="Phobius"/>
    </source>
</evidence>
<organism evidence="4 5">
    <name type="scientific">Luedemannella flava</name>
    <dbReference type="NCBI Taxonomy" id="349316"/>
    <lineage>
        <taxon>Bacteria</taxon>
        <taxon>Bacillati</taxon>
        <taxon>Actinomycetota</taxon>
        <taxon>Actinomycetes</taxon>
        <taxon>Micromonosporales</taxon>
        <taxon>Micromonosporaceae</taxon>
        <taxon>Luedemannella</taxon>
    </lineage>
</organism>
<comment type="caution">
    <text evidence="4">The sequence shown here is derived from an EMBL/GenBank/DDBJ whole genome shotgun (WGS) entry which is preliminary data.</text>
</comment>
<evidence type="ECO:0000313" key="4">
    <source>
        <dbReference type="EMBL" id="GAA1788214.1"/>
    </source>
</evidence>
<dbReference type="EMBL" id="BAAALT010000014">
    <property type="protein sequence ID" value="GAA1788214.1"/>
    <property type="molecule type" value="Genomic_DNA"/>
</dbReference>
<keyword evidence="2" id="KW-0812">Transmembrane</keyword>
<evidence type="ECO:0000259" key="3">
    <source>
        <dbReference type="Pfam" id="PF10756"/>
    </source>
</evidence>
<proteinExistence type="predicted"/>
<feature type="transmembrane region" description="Helical" evidence="2">
    <location>
        <begin position="56"/>
        <end position="76"/>
    </location>
</feature>
<dbReference type="RefSeq" id="WP_344126305.1">
    <property type="nucleotide sequence ID" value="NZ_BAAALT010000014.1"/>
</dbReference>
<feature type="domain" description="Low molecular weight protein antigen 6 PH" evidence="3">
    <location>
        <begin position="79"/>
        <end position="154"/>
    </location>
</feature>
<keyword evidence="5" id="KW-1185">Reference proteome</keyword>
<feature type="transmembrane region" description="Helical" evidence="2">
    <location>
        <begin position="34"/>
        <end position="50"/>
    </location>
</feature>
<dbReference type="Proteomes" id="UP001500218">
    <property type="component" value="Unassembled WGS sequence"/>
</dbReference>
<evidence type="ECO:0000256" key="1">
    <source>
        <dbReference type="SAM" id="MobiDB-lite"/>
    </source>
</evidence>
<keyword evidence="2" id="KW-0472">Membrane</keyword>
<feature type="compositionally biased region" description="Pro residues" evidence="1">
    <location>
        <begin position="9"/>
        <end position="20"/>
    </location>
</feature>
<sequence>MRIRDPYPDDVPPPPEPEPTPVTDVAYRVPLRHTLFMAGLAVALILAGWLSGRPAGWLICDVLAVAFLAYAVRDLIVPVRLRADREGLEVVHGYARRRRLAWSEIDRVRVDERTRWGRETQTLEIDADEDLFLFSPRDLGARPSDVAAVLARLRS</sequence>
<accession>A0ABP4XQ48</accession>
<protein>
    <recommendedName>
        <fullName evidence="3">Low molecular weight protein antigen 6 PH domain-containing protein</fullName>
    </recommendedName>
</protein>
<keyword evidence="2" id="KW-1133">Transmembrane helix</keyword>
<feature type="region of interest" description="Disordered" evidence="1">
    <location>
        <begin position="1"/>
        <end position="22"/>
    </location>
</feature>